<evidence type="ECO:0000256" key="14">
    <source>
        <dbReference type="ARBA" id="ARBA00061574"/>
    </source>
</evidence>
<keyword evidence="4" id="KW-0004">4Fe-4S</keyword>
<evidence type="ECO:0000256" key="7">
    <source>
        <dbReference type="ARBA" id="ARBA00022691"/>
    </source>
</evidence>
<evidence type="ECO:0000256" key="1">
    <source>
        <dbReference type="ARBA" id="ARBA00001966"/>
    </source>
</evidence>
<dbReference type="InterPro" id="IPR006638">
    <property type="entry name" value="Elp3/MiaA/NifB-like_rSAM"/>
</dbReference>
<dbReference type="InterPro" id="IPR034557">
    <property type="entry name" value="ThrcA_tRNA_MEthiotransferase"/>
</dbReference>
<dbReference type="GO" id="GO:0046872">
    <property type="term" value="F:metal ion binding"/>
    <property type="evidence" value="ECO:0007669"/>
    <property type="project" value="UniProtKB-KW"/>
</dbReference>
<dbReference type="SFLD" id="SFLDF00295">
    <property type="entry name" value="threonylcarbamoyladenosine_tRN"/>
    <property type="match status" value="1"/>
</dbReference>
<dbReference type="Pfam" id="PF04055">
    <property type="entry name" value="Radical_SAM"/>
    <property type="match status" value="1"/>
</dbReference>
<evidence type="ECO:0000256" key="5">
    <source>
        <dbReference type="ARBA" id="ARBA00022490"/>
    </source>
</evidence>
<dbReference type="Gene3D" id="3.40.50.12160">
    <property type="entry name" value="Methylthiotransferase, N-terminal domain"/>
    <property type="match status" value="1"/>
</dbReference>
<dbReference type="OrthoDB" id="9805215at2"/>
<dbReference type="InterPro" id="IPR013848">
    <property type="entry name" value="Methylthiotransferase_N"/>
</dbReference>
<evidence type="ECO:0000256" key="10">
    <source>
        <dbReference type="ARBA" id="ARBA00023004"/>
    </source>
</evidence>
<dbReference type="Gene3D" id="3.80.30.20">
    <property type="entry name" value="tm_1862 like domain"/>
    <property type="match status" value="1"/>
</dbReference>
<dbReference type="GO" id="GO:0035598">
    <property type="term" value="F:tRNA (N(6)-L-threonylcarbamoyladenosine(37)-C(2))-methylthiotransferase activity"/>
    <property type="evidence" value="ECO:0007669"/>
    <property type="project" value="UniProtKB-EC"/>
</dbReference>
<name>A0A3N1XVH1_9FIRM</name>
<dbReference type="InterPro" id="IPR023404">
    <property type="entry name" value="rSAM_horseshoe"/>
</dbReference>
<comment type="similarity">
    <text evidence="14">Belongs to the methylthiotransferase family. MtaB subfamily.</text>
</comment>
<comment type="cofactor">
    <cofactor evidence="1">
        <name>[4Fe-4S] cluster</name>
        <dbReference type="ChEBI" id="CHEBI:49883"/>
    </cofactor>
</comment>
<keyword evidence="9" id="KW-0479">Metal-binding</keyword>
<comment type="function">
    <text evidence="2">Catalyzes the methylthiolation of N6-threonylcarbamoyladenosine (t(6)A), leading to the formation of 2-methylthio-N6-threonylcarbamoyladenosine (ms(2)t(6)A) at position 37 in tRNAs that read codons beginning with adenine.</text>
</comment>
<accession>A0A3N1XVH1</accession>
<keyword evidence="7" id="KW-0949">S-adenosyl-L-methionine</keyword>
<dbReference type="PROSITE" id="PS51918">
    <property type="entry name" value="RADICAL_SAM"/>
    <property type="match status" value="1"/>
</dbReference>
<evidence type="ECO:0000313" key="18">
    <source>
        <dbReference type="EMBL" id="ROR30620.1"/>
    </source>
</evidence>
<dbReference type="PANTHER" id="PTHR11918:SF45">
    <property type="entry name" value="THREONYLCARBAMOYLADENOSINE TRNA METHYLTHIOTRANSFERASE"/>
    <property type="match status" value="1"/>
</dbReference>
<evidence type="ECO:0000259" key="17">
    <source>
        <dbReference type="PROSITE" id="PS51918"/>
    </source>
</evidence>
<dbReference type="CDD" id="cd01335">
    <property type="entry name" value="Radical_SAM"/>
    <property type="match status" value="1"/>
</dbReference>
<evidence type="ECO:0000256" key="12">
    <source>
        <dbReference type="ARBA" id="ARBA00031213"/>
    </source>
</evidence>
<feature type="domain" description="MTTase N-terminal" evidence="16">
    <location>
        <begin position="12"/>
        <end position="124"/>
    </location>
</feature>
<evidence type="ECO:0000256" key="2">
    <source>
        <dbReference type="ARBA" id="ARBA00002399"/>
    </source>
</evidence>
<dbReference type="PROSITE" id="PS01278">
    <property type="entry name" value="MTTASE_RADICAL"/>
    <property type="match status" value="1"/>
</dbReference>
<dbReference type="PANTHER" id="PTHR11918">
    <property type="entry name" value="RADICAL SAM PROTEINS"/>
    <property type="match status" value="1"/>
</dbReference>
<evidence type="ECO:0000256" key="15">
    <source>
        <dbReference type="ARBA" id="ARBA00069898"/>
    </source>
</evidence>
<dbReference type="SUPFAM" id="SSF102114">
    <property type="entry name" value="Radical SAM enzymes"/>
    <property type="match status" value="1"/>
</dbReference>
<evidence type="ECO:0000256" key="11">
    <source>
        <dbReference type="ARBA" id="ARBA00023014"/>
    </source>
</evidence>
<dbReference type="GO" id="GO:0051539">
    <property type="term" value="F:4 iron, 4 sulfur cluster binding"/>
    <property type="evidence" value="ECO:0007669"/>
    <property type="project" value="UniProtKB-KW"/>
</dbReference>
<keyword evidence="19" id="KW-1185">Reference proteome</keyword>
<evidence type="ECO:0000256" key="6">
    <source>
        <dbReference type="ARBA" id="ARBA00022679"/>
    </source>
</evidence>
<dbReference type="Proteomes" id="UP000273083">
    <property type="component" value="Unassembled WGS sequence"/>
</dbReference>
<dbReference type="FunFam" id="3.40.50.12160:FF:000004">
    <property type="entry name" value="Threonylcarbamoyladenosine tRNA methylthiotransferase MtaB"/>
    <property type="match status" value="1"/>
</dbReference>
<proteinExistence type="inferred from homology"/>
<dbReference type="SFLD" id="SFLDG01082">
    <property type="entry name" value="B12-binding_domain_containing"/>
    <property type="match status" value="1"/>
</dbReference>
<organism evidence="18 19">
    <name type="scientific">Mobilisporobacter senegalensis</name>
    <dbReference type="NCBI Taxonomy" id="1329262"/>
    <lineage>
        <taxon>Bacteria</taxon>
        <taxon>Bacillati</taxon>
        <taxon>Bacillota</taxon>
        <taxon>Clostridia</taxon>
        <taxon>Lachnospirales</taxon>
        <taxon>Lachnospiraceae</taxon>
        <taxon>Mobilisporobacter</taxon>
    </lineage>
</organism>
<sequence>MTIKNRNEMQERSVAFLTLGCKVNSYETDGMEKLFQEAGYRITEFSEKASIYVINTCTVTNIADRKSRQMLHKAKKNNPDGIVVAVGCYAQASKETLEIDEAIDIVVGNNQKKNIVSIVENYMNDGSENEAVININQEQEYEELTIESVGEKTRAYIKIQDGCNQFCSYCIIPYARGRVRSRKAEDVIEEVVRVADKGYKEVVLTGIHLSSYGIDFRKQEAFAQIKIEDENITGVDYQANRKEYHNKELLQLIIDISNIDGVERIRLGSLEPRIITEEFAGSLAKNKKFCPHFHLSLQSGSNGTLKRMNRRYTAEEYYEKCELLRRHFENPAITTDVIVGFPGETKEEFDESKEFVKQVSFAQMHIFKYSKRKGTKAETMPDQVQESVKQERSNQLIEIGARLNKEYKQHFMDRIEKILVEEEIEIDGEKYQVGHNERYLKIAFSSKKNYVNEIVQGKITGDLTDEILFCKIID</sequence>
<protein>
    <recommendedName>
        <fullName evidence="15">Threonylcarbamoyladenosine tRNA methylthiotransferase MtaB</fullName>
        <ecNumber evidence="3">2.8.4.5</ecNumber>
    </recommendedName>
    <alternativeName>
        <fullName evidence="12">tRNA-t(6)A37 methylthiotransferase</fullName>
    </alternativeName>
</protein>
<dbReference type="NCBIfam" id="TIGR00089">
    <property type="entry name" value="MiaB/RimO family radical SAM methylthiotransferase"/>
    <property type="match status" value="1"/>
</dbReference>
<evidence type="ECO:0000256" key="9">
    <source>
        <dbReference type="ARBA" id="ARBA00022723"/>
    </source>
</evidence>
<keyword evidence="11" id="KW-0411">Iron-sulfur</keyword>
<dbReference type="InterPro" id="IPR058240">
    <property type="entry name" value="rSAM_sf"/>
</dbReference>
<dbReference type="InterPro" id="IPR005839">
    <property type="entry name" value="Methylthiotransferase"/>
</dbReference>
<evidence type="ECO:0000259" key="16">
    <source>
        <dbReference type="PROSITE" id="PS51449"/>
    </source>
</evidence>
<dbReference type="EMBL" id="RJVG01000002">
    <property type="protein sequence ID" value="ROR30620.1"/>
    <property type="molecule type" value="Genomic_DNA"/>
</dbReference>
<evidence type="ECO:0000313" key="19">
    <source>
        <dbReference type="Proteomes" id="UP000273083"/>
    </source>
</evidence>
<dbReference type="InterPro" id="IPR038135">
    <property type="entry name" value="Methylthiotransferase_N_sf"/>
</dbReference>
<keyword evidence="5" id="KW-0963">Cytoplasm</keyword>
<evidence type="ECO:0000256" key="4">
    <source>
        <dbReference type="ARBA" id="ARBA00022485"/>
    </source>
</evidence>
<keyword evidence="6 18" id="KW-0808">Transferase</keyword>
<keyword evidence="8" id="KW-0819">tRNA processing</keyword>
<comment type="catalytic activity">
    <reaction evidence="13">
        <text>N(6)-L-threonylcarbamoyladenosine(37) in tRNA + (sulfur carrier)-SH + AH2 + 2 S-adenosyl-L-methionine = 2-methylsulfanyl-N(6)-L-threonylcarbamoyladenosine(37) in tRNA + (sulfur carrier)-H + 5'-deoxyadenosine + L-methionine + A + S-adenosyl-L-homocysteine + 2 H(+)</text>
        <dbReference type="Rhea" id="RHEA:37075"/>
        <dbReference type="Rhea" id="RHEA-COMP:10163"/>
        <dbReference type="Rhea" id="RHEA-COMP:11092"/>
        <dbReference type="Rhea" id="RHEA-COMP:14737"/>
        <dbReference type="Rhea" id="RHEA-COMP:14739"/>
        <dbReference type="ChEBI" id="CHEBI:13193"/>
        <dbReference type="ChEBI" id="CHEBI:15378"/>
        <dbReference type="ChEBI" id="CHEBI:17319"/>
        <dbReference type="ChEBI" id="CHEBI:17499"/>
        <dbReference type="ChEBI" id="CHEBI:29917"/>
        <dbReference type="ChEBI" id="CHEBI:57844"/>
        <dbReference type="ChEBI" id="CHEBI:57856"/>
        <dbReference type="ChEBI" id="CHEBI:59789"/>
        <dbReference type="ChEBI" id="CHEBI:64428"/>
        <dbReference type="ChEBI" id="CHEBI:74418"/>
        <dbReference type="ChEBI" id="CHEBI:74420"/>
        <dbReference type="EC" id="2.8.4.5"/>
    </reaction>
</comment>
<dbReference type="SMART" id="SM00729">
    <property type="entry name" value="Elp3"/>
    <property type="match status" value="1"/>
</dbReference>
<evidence type="ECO:0000256" key="13">
    <source>
        <dbReference type="ARBA" id="ARBA00051661"/>
    </source>
</evidence>
<evidence type="ECO:0000256" key="8">
    <source>
        <dbReference type="ARBA" id="ARBA00022694"/>
    </source>
</evidence>
<keyword evidence="10" id="KW-0408">Iron</keyword>
<reference evidence="18 19" key="1">
    <citation type="submission" date="2018-11" db="EMBL/GenBank/DDBJ databases">
        <title>Genomic Encyclopedia of Type Strains, Phase IV (KMG-IV): sequencing the most valuable type-strain genomes for metagenomic binning, comparative biology and taxonomic classification.</title>
        <authorList>
            <person name="Goeker M."/>
        </authorList>
    </citation>
    <scope>NUCLEOTIDE SEQUENCE [LARGE SCALE GENOMIC DNA]</scope>
    <source>
        <strain evidence="18 19">DSM 26537</strain>
    </source>
</reference>
<dbReference type="SFLD" id="SFLDS00029">
    <property type="entry name" value="Radical_SAM"/>
    <property type="match status" value="1"/>
</dbReference>
<gene>
    <name evidence="18" type="ORF">EDD66_102273</name>
</gene>
<evidence type="ECO:0000256" key="3">
    <source>
        <dbReference type="ARBA" id="ARBA00013273"/>
    </source>
</evidence>
<dbReference type="InterPro" id="IPR020612">
    <property type="entry name" value="Methylthiotransferase_CS"/>
</dbReference>
<dbReference type="FunFam" id="3.80.30.20:FF:000001">
    <property type="entry name" value="tRNA-2-methylthio-N(6)-dimethylallyladenosine synthase 2"/>
    <property type="match status" value="1"/>
</dbReference>
<dbReference type="AlphaFoldDB" id="A0A3N1XVH1"/>
<dbReference type="EC" id="2.8.4.5" evidence="3"/>
<dbReference type="Pfam" id="PF00919">
    <property type="entry name" value="UPF0004"/>
    <property type="match status" value="1"/>
</dbReference>
<dbReference type="PROSITE" id="PS51449">
    <property type="entry name" value="MTTASE_N"/>
    <property type="match status" value="1"/>
</dbReference>
<dbReference type="RefSeq" id="WP_123608522.1">
    <property type="nucleotide sequence ID" value="NZ_RJVG01000002.1"/>
</dbReference>
<feature type="domain" description="Radical SAM core" evidence="17">
    <location>
        <begin position="149"/>
        <end position="406"/>
    </location>
</feature>
<comment type="caution">
    <text evidence="18">The sequence shown here is derived from an EMBL/GenBank/DDBJ whole genome shotgun (WGS) entry which is preliminary data.</text>
</comment>
<dbReference type="InterPro" id="IPR007197">
    <property type="entry name" value="rSAM"/>
</dbReference>
<dbReference type="SFLD" id="SFLDG01061">
    <property type="entry name" value="methylthiotransferase"/>
    <property type="match status" value="1"/>
</dbReference>